<dbReference type="KEGG" id="kqi:F1D05_33290"/>
<evidence type="ECO:0000313" key="2">
    <source>
        <dbReference type="EMBL" id="QNE21901.1"/>
    </source>
</evidence>
<evidence type="ECO:0000256" key="1">
    <source>
        <dbReference type="SAM" id="Phobius"/>
    </source>
</evidence>
<dbReference type="AlphaFoldDB" id="A0A7G6X6N6"/>
<keyword evidence="1" id="KW-1133">Transmembrane helix</keyword>
<keyword evidence="3" id="KW-1185">Reference proteome</keyword>
<dbReference type="RefSeq" id="WP_185444309.1">
    <property type="nucleotide sequence ID" value="NZ_CP043661.1"/>
</dbReference>
<protein>
    <recommendedName>
        <fullName evidence="4">DUF3592 domain-containing protein</fullName>
    </recommendedName>
</protein>
<feature type="transmembrane region" description="Helical" evidence="1">
    <location>
        <begin position="12"/>
        <end position="31"/>
    </location>
</feature>
<sequence length="187" mass="20083">MTRGVDYPGRGPTWLGVPALVAVLVGALILIEVLTRQGLSRDLLRSGIETTADSVQLVVYPGKGDPLVEDISVKFRTADGAVVRAKLQRNEDDPQGMSEGEQAPAAGTRYAMPLELLYRPSDPSIVLASVDAREWSADRETPRIGTAVLAGGLAGVLLAAILLTRGARKRGLAWWRWYSEAPRHAAS</sequence>
<organism evidence="2 3">
    <name type="scientific">Kribbella qitaiheensis</name>
    <dbReference type="NCBI Taxonomy" id="1544730"/>
    <lineage>
        <taxon>Bacteria</taxon>
        <taxon>Bacillati</taxon>
        <taxon>Actinomycetota</taxon>
        <taxon>Actinomycetes</taxon>
        <taxon>Propionibacteriales</taxon>
        <taxon>Kribbellaceae</taxon>
        <taxon>Kribbella</taxon>
    </lineage>
</organism>
<keyword evidence="1" id="KW-0812">Transmembrane</keyword>
<keyword evidence="1" id="KW-0472">Membrane</keyword>
<evidence type="ECO:0008006" key="4">
    <source>
        <dbReference type="Google" id="ProtNLM"/>
    </source>
</evidence>
<reference evidence="2 3" key="2">
    <citation type="journal article" date="2020" name="Microbiol. Resour. Announc.">
        <title>Antarctic desert soil bacteria exhibit high novel natural product potential, evaluated through long-read genome sequencing and comparative genomics.</title>
        <authorList>
            <person name="Benaud N."/>
            <person name="Edwards R.J."/>
            <person name="Amos T.G."/>
            <person name="D'Agostino P.M."/>
            <person name="Gutierrez-Chavez C."/>
            <person name="Montgomery K."/>
            <person name="Nicetic I."/>
            <person name="Ferrari B.C."/>
        </authorList>
    </citation>
    <scope>NUCLEOTIDE SEQUENCE [LARGE SCALE GENOMIC DNA]</scope>
    <source>
        <strain evidence="2 3">SPB151</strain>
    </source>
</reference>
<dbReference type="Proteomes" id="UP000515563">
    <property type="component" value="Chromosome"/>
</dbReference>
<accession>A0A7G6X6N6</accession>
<proteinExistence type="predicted"/>
<name>A0A7G6X6N6_9ACTN</name>
<dbReference type="EMBL" id="CP043661">
    <property type="protein sequence ID" value="QNE21901.1"/>
    <property type="molecule type" value="Genomic_DNA"/>
</dbReference>
<evidence type="ECO:0000313" key="3">
    <source>
        <dbReference type="Proteomes" id="UP000515563"/>
    </source>
</evidence>
<feature type="transmembrane region" description="Helical" evidence="1">
    <location>
        <begin position="144"/>
        <end position="163"/>
    </location>
</feature>
<gene>
    <name evidence="2" type="ORF">F1D05_33290</name>
</gene>
<reference evidence="3" key="1">
    <citation type="submission" date="2019-09" db="EMBL/GenBank/DDBJ databases">
        <title>Antimicrobial potential of Antarctic Bacteria.</title>
        <authorList>
            <person name="Benaud N."/>
            <person name="Edwards R.J."/>
            <person name="Ferrari B.C."/>
        </authorList>
    </citation>
    <scope>NUCLEOTIDE SEQUENCE [LARGE SCALE GENOMIC DNA]</scope>
    <source>
        <strain evidence="3">SPB151</strain>
    </source>
</reference>